<evidence type="ECO:0000313" key="3">
    <source>
        <dbReference type="EMBL" id="AJG17864.1"/>
    </source>
</evidence>
<evidence type="ECO:0000256" key="1">
    <source>
        <dbReference type="ARBA" id="ARBA00006987"/>
    </source>
</evidence>
<dbReference type="AlphaFoldDB" id="A0A0C4Y6U1"/>
<organism evidence="3 4">
    <name type="scientific">Cupriavidus basilensis</name>
    <dbReference type="NCBI Taxonomy" id="68895"/>
    <lineage>
        <taxon>Bacteria</taxon>
        <taxon>Pseudomonadati</taxon>
        <taxon>Pseudomonadota</taxon>
        <taxon>Betaproteobacteria</taxon>
        <taxon>Burkholderiales</taxon>
        <taxon>Burkholderiaceae</taxon>
        <taxon>Cupriavidus</taxon>
    </lineage>
</organism>
<dbReference type="PANTHER" id="PTHR42928">
    <property type="entry name" value="TRICARBOXYLATE-BINDING PROTEIN"/>
    <property type="match status" value="1"/>
</dbReference>
<dbReference type="Gene3D" id="3.40.190.150">
    <property type="entry name" value="Bordetella uptake gene, domain 1"/>
    <property type="match status" value="1"/>
</dbReference>
<dbReference type="Gene3D" id="3.40.190.10">
    <property type="entry name" value="Periplasmic binding protein-like II"/>
    <property type="match status" value="1"/>
</dbReference>
<evidence type="ECO:0000313" key="4">
    <source>
        <dbReference type="Proteomes" id="UP000031843"/>
    </source>
</evidence>
<dbReference type="EMBL" id="CP010536">
    <property type="protein sequence ID" value="AJG17864.1"/>
    <property type="molecule type" value="Genomic_DNA"/>
</dbReference>
<dbReference type="RefSeq" id="WP_043343490.1">
    <property type="nucleotide sequence ID" value="NZ_CP010536.1"/>
</dbReference>
<dbReference type="PROSITE" id="PS51318">
    <property type="entry name" value="TAT"/>
    <property type="match status" value="1"/>
</dbReference>
<dbReference type="Pfam" id="PF03401">
    <property type="entry name" value="TctC"/>
    <property type="match status" value="1"/>
</dbReference>
<protein>
    <submittedName>
        <fullName evidence="3">Tricarboxylate transport protein TctC</fullName>
    </submittedName>
</protein>
<dbReference type="STRING" id="68895.RR42_m0451"/>
<dbReference type="InterPro" id="IPR042100">
    <property type="entry name" value="Bug_dom1"/>
</dbReference>
<dbReference type="KEGG" id="cbw:RR42_m0451"/>
<feature type="signal peptide" evidence="2">
    <location>
        <begin position="1"/>
        <end position="31"/>
    </location>
</feature>
<evidence type="ECO:0000256" key="2">
    <source>
        <dbReference type="SAM" id="SignalP"/>
    </source>
</evidence>
<accession>A0A0C4Y6U1</accession>
<keyword evidence="4" id="KW-1185">Reference proteome</keyword>
<keyword evidence="2" id="KW-0732">Signal</keyword>
<sequence>MTLSPKSTSRRRCLALCLGTAAVLAAGSAQADAWPTRPVTMIVPFAAGGSTDVLGRVIGQKLSEMWKQTVVVENRLGAGGAVGAQVTAKAAADGYTMMLASGSMFTVNPFIYQRLPYSAKDFTFITNVASGPMLVVVNPGVPAKNLKELISLAKSQPGKLNFGSAGTGSQVHMAGEAFADAAGIDIAHVPYKGESLAYNDLMAGQLQLMVGNIAAASQFVKGGKLRALAVTGTERSPMLPDVPTVAEAGLTGMESVTGWFGFVMPAGTPPAIVSKVQQDTVKVLADPDTQARLLAQGMKPVGNTPQQLGAAIATESQRWEKIVRNRNLTAN</sequence>
<feature type="chain" id="PRO_5002173641" evidence="2">
    <location>
        <begin position="32"/>
        <end position="331"/>
    </location>
</feature>
<dbReference type="SUPFAM" id="SSF53850">
    <property type="entry name" value="Periplasmic binding protein-like II"/>
    <property type="match status" value="1"/>
</dbReference>
<dbReference type="InterPro" id="IPR005064">
    <property type="entry name" value="BUG"/>
</dbReference>
<dbReference type="PANTHER" id="PTHR42928:SF5">
    <property type="entry name" value="BLR1237 PROTEIN"/>
    <property type="match status" value="1"/>
</dbReference>
<dbReference type="PIRSF" id="PIRSF017082">
    <property type="entry name" value="YflP"/>
    <property type="match status" value="1"/>
</dbReference>
<gene>
    <name evidence="3" type="ORF">RR42_m0451</name>
</gene>
<dbReference type="InterPro" id="IPR006311">
    <property type="entry name" value="TAT_signal"/>
</dbReference>
<dbReference type="OrthoDB" id="8678477at2"/>
<comment type="similarity">
    <text evidence="1">Belongs to the UPF0065 (bug) family.</text>
</comment>
<proteinExistence type="inferred from homology"/>
<name>A0A0C4Y6U1_9BURK</name>
<reference evidence="3 4" key="1">
    <citation type="journal article" date="2015" name="Genome Announc.">
        <title>Complete Genome Sequence of Cupriavidus basilensis 4G11, Isolated from the Oak Ridge Field Research Center Site.</title>
        <authorList>
            <person name="Ray J."/>
            <person name="Waters R.J."/>
            <person name="Skerker J.M."/>
            <person name="Kuehl J.V."/>
            <person name="Price M.N."/>
            <person name="Huang J."/>
            <person name="Chakraborty R."/>
            <person name="Arkin A.P."/>
            <person name="Deutschbauer A."/>
        </authorList>
    </citation>
    <scope>NUCLEOTIDE SEQUENCE [LARGE SCALE GENOMIC DNA]</scope>
    <source>
        <strain evidence="3">4G11</strain>
    </source>
</reference>
<dbReference type="Proteomes" id="UP000031843">
    <property type="component" value="Chromosome main"/>
</dbReference>
<dbReference type="CDD" id="cd13578">
    <property type="entry name" value="PBP2_Bug27"/>
    <property type="match status" value="1"/>
</dbReference>